<sequence length="103" mass="11204">MLIQRRLYASRFVAVQTARATKQFYFIGNPQKQSQELLDQVSGVMFRDKLPCKVRVPRQCPCGCGSESTAGCEPSSCITPPSPEIGGVLPADLPLPPRALAAR</sequence>
<proteinExistence type="predicted"/>
<gene>
    <name evidence="1" type="ORF">F5144DRAFT_497524</name>
</gene>
<dbReference type="EMBL" id="JAGIZQ010000006">
    <property type="protein sequence ID" value="KAH6623532.1"/>
    <property type="molecule type" value="Genomic_DNA"/>
</dbReference>
<evidence type="ECO:0000313" key="1">
    <source>
        <dbReference type="EMBL" id="KAH6623532.1"/>
    </source>
</evidence>
<evidence type="ECO:0000313" key="2">
    <source>
        <dbReference type="Proteomes" id="UP000724584"/>
    </source>
</evidence>
<dbReference type="Proteomes" id="UP000724584">
    <property type="component" value="Unassembled WGS sequence"/>
</dbReference>
<organism evidence="1 2">
    <name type="scientific">Chaetomium tenue</name>
    <dbReference type="NCBI Taxonomy" id="1854479"/>
    <lineage>
        <taxon>Eukaryota</taxon>
        <taxon>Fungi</taxon>
        <taxon>Dikarya</taxon>
        <taxon>Ascomycota</taxon>
        <taxon>Pezizomycotina</taxon>
        <taxon>Sordariomycetes</taxon>
        <taxon>Sordariomycetidae</taxon>
        <taxon>Sordariales</taxon>
        <taxon>Chaetomiaceae</taxon>
        <taxon>Chaetomium</taxon>
    </lineage>
</organism>
<reference evidence="1 2" key="1">
    <citation type="journal article" date="2021" name="Nat. Commun.">
        <title>Genetic determinants of endophytism in the Arabidopsis root mycobiome.</title>
        <authorList>
            <person name="Mesny F."/>
            <person name="Miyauchi S."/>
            <person name="Thiergart T."/>
            <person name="Pickel B."/>
            <person name="Atanasova L."/>
            <person name="Karlsson M."/>
            <person name="Huettel B."/>
            <person name="Barry K.W."/>
            <person name="Haridas S."/>
            <person name="Chen C."/>
            <person name="Bauer D."/>
            <person name="Andreopoulos W."/>
            <person name="Pangilinan J."/>
            <person name="LaButti K."/>
            <person name="Riley R."/>
            <person name="Lipzen A."/>
            <person name="Clum A."/>
            <person name="Drula E."/>
            <person name="Henrissat B."/>
            <person name="Kohler A."/>
            <person name="Grigoriev I.V."/>
            <person name="Martin F.M."/>
            <person name="Hacquard S."/>
        </authorList>
    </citation>
    <scope>NUCLEOTIDE SEQUENCE [LARGE SCALE GENOMIC DNA]</scope>
    <source>
        <strain evidence="1 2">MPI-SDFR-AT-0079</strain>
    </source>
</reference>
<keyword evidence="2" id="KW-1185">Reference proteome</keyword>
<comment type="caution">
    <text evidence="1">The sequence shown here is derived from an EMBL/GenBank/DDBJ whole genome shotgun (WGS) entry which is preliminary data.</text>
</comment>
<name>A0ACB7NZ41_9PEZI</name>
<accession>A0ACB7NZ41</accession>
<protein>
    <submittedName>
        <fullName evidence="1">Uncharacterized protein</fullName>
    </submittedName>
</protein>